<keyword evidence="3" id="KW-0731">Sigma factor</keyword>
<accession>A0A644V118</accession>
<organism evidence="6">
    <name type="scientific">bioreactor metagenome</name>
    <dbReference type="NCBI Taxonomy" id="1076179"/>
    <lineage>
        <taxon>unclassified sequences</taxon>
        <taxon>metagenomes</taxon>
        <taxon>ecological metagenomes</taxon>
    </lineage>
</organism>
<dbReference type="SMART" id="SM00421">
    <property type="entry name" value="HTH_LUXR"/>
    <property type="match status" value="1"/>
</dbReference>
<sequence length="196" mass="23214">MEIDIIKSYIRELKNDSHKAFNAIYDMYADKLYAFALAHTKSRQMSEDIVQDTFLKLWKIRKTINTEGSLQSLLFKISKNKIIDMFRSQINKVEFELYLSYMEENSNAEAEAERRLYYDDFYKALQLSKEQLSERQLEIFEMSREEGKSIEEIASELNLSEQTVKNQISSSLKKIRSQILKYSIFLLPFFNLYSAT</sequence>
<proteinExistence type="inferred from homology"/>
<keyword evidence="2" id="KW-0805">Transcription regulation</keyword>
<dbReference type="GO" id="GO:0016987">
    <property type="term" value="F:sigma factor activity"/>
    <property type="evidence" value="ECO:0007669"/>
    <property type="project" value="UniProtKB-KW"/>
</dbReference>
<dbReference type="NCBIfam" id="TIGR02937">
    <property type="entry name" value="sigma70-ECF"/>
    <property type="match status" value="1"/>
</dbReference>
<dbReference type="InterPro" id="IPR013325">
    <property type="entry name" value="RNA_pol_sigma_r2"/>
</dbReference>
<dbReference type="InterPro" id="IPR000792">
    <property type="entry name" value="Tscrpt_reg_LuxR_C"/>
</dbReference>
<dbReference type="SUPFAM" id="SSF88946">
    <property type="entry name" value="Sigma2 domain of RNA polymerase sigma factors"/>
    <property type="match status" value="1"/>
</dbReference>
<feature type="domain" description="HTH luxR-type" evidence="5">
    <location>
        <begin position="129"/>
        <end position="183"/>
    </location>
</feature>
<dbReference type="PANTHER" id="PTHR43133">
    <property type="entry name" value="RNA POLYMERASE ECF-TYPE SIGMA FACTO"/>
    <property type="match status" value="1"/>
</dbReference>
<dbReference type="NCBIfam" id="TIGR02985">
    <property type="entry name" value="Sig70_bacteroi1"/>
    <property type="match status" value="1"/>
</dbReference>
<name>A0A644V118_9ZZZZ</name>
<evidence type="ECO:0000256" key="4">
    <source>
        <dbReference type="ARBA" id="ARBA00023163"/>
    </source>
</evidence>
<evidence type="ECO:0000256" key="3">
    <source>
        <dbReference type="ARBA" id="ARBA00023082"/>
    </source>
</evidence>
<dbReference type="InterPro" id="IPR013249">
    <property type="entry name" value="RNA_pol_sigma70_r4_t2"/>
</dbReference>
<dbReference type="GO" id="GO:0006352">
    <property type="term" value="P:DNA-templated transcription initiation"/>
    <property type="evidence" value="ECO:0007669"/>
    <property type="project" value="InterPro"/>
</dbReference>
<dbReference type="CDD" id="cd06171">
    <property type="entry name" value="Sigma70_r4"/>
    <property type="match status" value="1"/>
</dbReference>
<dbReference type="InterPro" id="IPR014284">
    <property type="entry name" value="RNA_pol_sigma-70_dom"/>
</dbReference>
<comment type="similarity">
    <text evidence="1">Belongs to the sigma-70 factor family. ECF subfamily.</text>
</comment>
<reference evidence="6" key="1">
    <citation type="submission" date="2019-08" db="EMBL/GenBank/DDBJ databases">
        <authorList>
            <person name="Kucharzyk K."/>
            <person name="Murdoch R.W."/>
            <person name="Higgins S."/>
            <person name="Loffler F."/>
        </authorList>
    </citation>
    <scope>NUCLEOTIDE SEQUENCE</scope>
</reference>
<dbReference type="AlphaFoldDB" id="A0A644V118"/>
<dbReference type="SUPFAM" id="SSF88659">
    <property type="entry name" value="Sigma3 and sigma4 domains of RNA polymerase sigma factors"/>
    <property type="match status" value="1"/>
</dbReference>
<dbReference type="InterPro" id="IPR013324">
    <property type="entry name" value="RNA_pol_sigma_r3/r4-like"/>
</dbReference>
<evidence type="ECO:0000256" key="2">
    <source>
        <dbReference type="ARBA" id="ARBA00023015"/>
    </source>
</evidence>
<comment type="caution">
    <text evidence="6">The sequence shown here is derived from an EMBL/GenBank/DDBJ whole genome shotgun (WGS) entry which is preliminary data.</text>
</comment>
<dbReference type="Pfam" id="PF04542">
    <property type="entry name" value="Sigma70_r2"/>
    <property type="match status" value="1"/>
</dbReference>
<dbReference type="InterPro" id="IPR014327">
    <property type="entry name" value="RNA_pol_sigma70_bacteroid"/>
</dbReference>
<dbReference type="InterPro" id="IPR007627">
    <property type="entry name" value="RNA_pol_sigma70_r2"/>
</dbReference>
<evidence type="ECO:0000313" key="6">
    <source>
        <dbReference type="EMBL" id="MPL85028.1"/>
    </source>
</evidence>
<keyword evidence="4" id="KW-0804">Transcription</keyword>
<dbReference type="InterPro" id="IPR036388">
    <property type="entry name" value="WH-like_DNA-bd_sf"/>
</dbReference>
<evidence type="ECO:0000256" key="1">
    <source>
        <dbReference type="ARBA" id="ARBA00010641"/>
    </source>
</evidence>
<dbReference type="PANTHER" id="PTHR43133:SF46">
    <property type="entry name" value="RNA POLYMERASE SIGMA-70 FACTOR ECF SUBFAMILY"/>
    <property type="match status" value="1"/>
</dbReference>
<dbReference type="GO" id="GO:0003677">
    <property type="term" value="F:DNA binding"/>
    <property type="evidence" value="ECO:0007669"/>
    <property type="project" value="InterPro"/>
</dbReference>
<gene>
    <name evidence="6" type="primary">sigL_1</name>
    <name evidence="6" type="ORF">SDC9_30994</name>
</gene>
<evidence type="ECO:0000259" key="5">
    <source>
        <dbReference type="SMART" id="SM00421"/>
    </source>
</evidence>
<dbReference type="EMBL" id="VSSQ01000198">
    <property type="protein sequence ID" value="MPL85028.1"/>
    <property type="molecule type" value="Genomic_DNA"/>
</dbReference>
<dbReference type="Gene3D" id="1.10.10.10">
    <property type="entry name" value="Winged helix-like DNA-binding domain superfamily/Winged helix DNA-binding domain"/>
    <property type="match status" value="1"/>
</dbReference>
<dbReference type="Gene3D" id="1.10.1740.10">
    <property type="match status" value="1"/>
</dbReference>
<dbReference type="Pfam" id="PF08281">
    <property type="entry name" value="Sigma70_r4_2"/>
    <property type="match status" value="1"/>
</dbReference>
<dbReference type="InterPro" id="IPR039425">
    <property type="entry name" value="RNA_pol_sigma-70-like"/>
</dbReference>
<protein>
    <submittedName>
        <fullName evidence="6">ECF RNA polymerase sigma factor SigL</fullName>
    </submittedName>
</protein>